<evidence type="ECO:0000313" key="2">
    <source>
        <dbReference type="Proteomes" id="UP000032408"/>
    </source>
</evidence>
<reference evidence="2" key="1">
    <citation type="submission" date="2015-03" db="EMBL/GenBank/DDBJ databases">
        <title>Characterization of two novel Thaumarchaeota isolated from the Northern Adriatic Sea.</title>
        <authorList>
            <person name="Bayer B."/>
            <person name="Vojvoda J."/>
            <person name="Offre P."/>
            <person name="Srivastava A."/>
            <person name="Elisabeth N."/>
            <person name="Garcia J.A.L."/>
            <person name="Schleper C."/>
            <person name="Herndl G.J."/>
        </authorList>
    </citation>
    <scope>NUCLEOTIDE SEQUENCE [LARGE SCALE GENOMIC DNA]</scope>
    <source>
        <strain evidence="2">NF5</strain>
    </source>
</reference>
<name>A0A0D5C331_9ARCH</name>
<dbReference type="Proteomes" id="UP000032408">
    <property type="component" value="Chromosome"/>
</dbReference>
<dbReference type="AlphaFoldDB" id="A0A0D5C331"/>
<reference evidence="1 2" key="2">
    <citation type="journal article" date="2016" name="ISME J.">
        <title>Physiological and genomic characterization of two novel marine thaumarchaeal strains indicates niche differentiation.</title>
        <authorList>
            <person name="Bayer B."/>
            <person name="Vojvoda J."/>
            <person name="Offre P."/>
            <person name="Alves R.J."/>
            <person name="Elisabeth N.H."/>
            <person name="Garcia J.A."/>
            <person name="Volland J.M."/>
            <person name="Srivastava A."/>
            <person name="Schleper C."/>
            <person name="Herndl G.J."/>
        </authorList>
    </citation>
    <scope>NUCLEOTIDE SEQUENCE [LARGE SCALE GENOMIC DNA]</scope>
    <source>
        <strain evidence="1 2">NF5</strain>
    </source>
</reference>
<gene>
    <name evidence="1" type="ORF">NADRNF5_1538</name>
</gene>
<protein>
    <submittedName>
        <fullName evidence="1">Uncharacterized protein</fullName>
    </submittedName>
</protein>
<organism evidence="1 2">
    <name type="scientific">Nitrosopumilus adriaticus</name>
    <dbReference type="NCBI Taxonomy" id="1580092"/>
    <lineage>
        <taxon>Archaea</taxon>
        <taxon>Nitrososphaerota</taxon>
        <taxon>Nitrososphaeria</taxon>
        <taxon>Nitrosopumilales</taxon>
        <taxon>Nitrosopumilaceae</taxon>
        <taxon>Nitrosopumilus</taxon>
    </lineage>
</organism>
<evidence type="ECO:0000313" key="1">
    <source>
        <dbReference type="EMBL" id="AJW71219.1"/>
    </source>
</evidence>
<dbReference type="EMBL" id="CP011070">
    <property type="protein sequence ID" value="AJW71219.1"/>
    <property type="molecule type" value="Genomic_DNA"/>
</dbReference>
<dbReference type="HOGENOM" id="CLU_3178404_0_0_2"/>
<proteinExistence type="predicted"/>
<accession>A0A0D5C331</accession>
<keyword evidence="2" id="KW-1185">Reference proteome</keyword>
<sequence length="46" mass="5163">MVFVSFKIKTKNNSQSINYNIIQATVTLQTLGEVRELSGKALSLNY</sequence>
<dbReference type="KEGG" id="nin:NADRNF5_1538"/>